<sequence length="221" mass="24235">MVHDGGGNISLSGTARLSSNPLPTGQWLYVRVLNGSYIDSLRASYEVDQGKYLAWYNNAVQNVFGSNGDPVESGTPPPQPDTTATGTVVEQPDAQGNMKLVLQVHHTDKEVAAAEKVSYWVGASVPVNPLFFSGMKEVMFLLADAGGLLGPLYEWRLLFQGQPVESVAFERDRILVSNDQTVQIPLNLTKQDMRNLGAKVYFGYQLKNGTFKTLNVIWNPS</sequence>
<evidence type="ECO:0000313" key="2">
    <source>
        <dbReference type="EMBL" id="SDM30506.1"/>
    </source>
</evidence>
<accession>A0A1G9S4V1</accession>
<reference evidence="3" key="1">
    <citation type="submission" date="2016-10" db="EMBL/GenBank/DDBJ databases">
        <authorList>
            <person name="Varghese N."/>
            <person name="Submissions S."/>
        </authorList>
    </citation>
    <scope>NUCLEOTIDE SEQUENCE [LARGE SCALE GENOMIC DNA]</scope>
    <source>
        <strain evidence="3">EPL6</strain>
    </source>
</reference>
<proteinExistence type="predicted"/>
<dbReference type="EMBL" id="FNHP01000004">
    <property type="protein sequence ID" value="SDM30506.1"/>
    <property type="molecule type" value="Genomic_DNA"/>
</dbReference>
<name>A0A1G9S4V1_9BURK</name>
<feature type="region of interest" description="Disordered" evidence="1">
    <location>
        <begin position="66"/>
        <end position="86"/>
    </location>
</feature>
<dbReference type="AlphaFoldDB" id="A0A1G9S4V1"/>
<organism evidence="2 3">
    <name type="scientific">Oryzisolibacter propanilivorax</name>
    <dbReference type="NCBI Taxonomy" id="1527607"/>
    <lineage>
        <taxon>Bacteria</taxon>
        <taxon>Pseudomonadati</taxon>
        <taxon>Pseudomonadota</taxon>
        <taxon>Betaproteobacteria</taxon>
        <taxon>Burkholderiales</taxon>
        <taxon>Comamonadaceae</taxon>
        <taxon>Oryzisolibacter</taxon>
    </lineage>
</organism>
<protein>
    <submittedName>
        <fullName evidence="2">Uncharacterized protein</fullName>
    </submittedName>
</protein>
<dbReference type="Proteomes" id="UP000198552">
    <property type="component" value="Unassembled WGS sequence"/>
</dbReference>
<gene>
    <name evidence="2" type="ORF">SAMN05428957_104107</name>
</gene>
<keyword evidence="3" id="KW-1185">Reference proteome</keyword>
<dbReference type="STRING" id="1527607.SAMN05428957_104107"/>
<evidence type="ECO:0000256" key="1">
    <source>
        <dbReference type="SAM" id="MobiDB-lite"/>
    </source>
</evidence>
<evidence type="ECO:0000313" key="3">
    <source>
        <dbReference type="Proteomes" id="UP000198552"/>
    </source>
</evidence>